<keyword evidence="4 6" id="KW-0067">ATP-binding</keyword>
<dbReference type="GO" id="GO:0005524">
    <property type="term" value="F:ATP binding"/>
    <property type="evidence" value="ECO:0007669"/>
    <property type="project" value="UniProtKB-KW"/>
</dbReference>
<dbReference type="Proteomes" id="UP000593890">
    <property type="component" value="Chromosome"/>
</dbReference>
<proteinExistence type="inferred from homology"/>
<name>A0A7I8D0S7_9FIRM</name>
<accession>A0A7I8D0S7</accession>
<reference evidence="7" key="1">
    <citation type="submission" date="2020-07" db="EMBL/GenBank/DDBJ databases">
        <title>Complete genome sequencing of Clostridia bacterium strain 12CBH8.</title>
        <authorList>
            <person name="Sakamoto M."/>
            <person name="Murakami T."/>
            <person name="Mori H."/>
        </authorList>
    </citation>
    <scope>NUCLEOTIDE SEQUENCE [LARGE SCALE GENOMIC DNA]</scope>
    <source>
        <strain evidence="7">12CBH8</strain>
    </source>
</reference>
<dbReference type="InterPro" id="IPR003439">
    <property type="entry name" value="ABC_transporter-like_ATP-bd"/>
</dbReference>
<evidence type="ECO:0000313" key="6">
    <source>
        <dbReference type="EMBL" id="BCI60388.1"/>
    </source>
</evidence>
<dbReference type="SMART" id="SM00382">
    <property type="entry name" value="AAA"/>
    <property type="match status" value="1"/>
</dbReference>
<dbReference type="InterPro" id="IPR027417">
    <property type="entry name" value="P-loop_NTPase"/>
</dbReference>
<evidence type="ECO:0000313" key="7">
    <source>
        <dbReference type="Proteomes" id="UP000593890"/>
    </source>
</evidence>
<dbReference type="Gene3D" id="3.40.50.300">
    <property type="entry name" value="P-loop containing nucleotide triphosphate hydrolases"/>
    <property type="match status" value="1"/>
</dbReference>
<evidence type="ECO:0000256" key="3">
    <source>
        <dbReference type="ARBA" id="ARBA00022741"/>
    </source>
</evidence>
<organism evidence="6 7">
    <name type="scientific">Solibaculum mannosilyticum</name>
    <dbReference type="NCBI Taxonomy" id="2780922"/>
    <lineage>
        <taxon>Bacteria</taxon>
        <taxon>Bacillati</taxon>
        <taxon>Bacillota</taxon>
        <taxon>Clostridia</taxon>
        <taxon>Eubacteriales</taxon>
        <taxon>Oscillospiraceae</taxon>
        <taxon>Solibaculum</taxon>
    </lineage>
</organism>
<protein>
    <submittedName>
        <fullName evidence="6">ABC transporter ATP-binding protein</fullName>
    </submittedName>
</protein>
<dbReference type="InterPro" id="IPR017871">
    <property type="entry name" value="ABC_transporter-like_CS"/>
</dbReference>
<keyword evidence="7" id="KW-1185">Reference proteome</keyword>
<dbReference type="PROSITE" id="PS00211">
    <property type="entry name" value="ABC_TRANSPORTER_1"/>
    <property type="match status" value="1"/>
</dbReference>
<dbReference type="EMBL" id="AP023321">
    <property type="protein sequence ID" value="BCI60388.1"/>
    <property type="molecule type" value="Genomic_DNA"/>
</dbReference>
<keyword evidence="2" id="KW-0813">Transport</keyword>
<dbReference type="GO" id="GO:0016887">
    <property type="term" value="F:ATP hydrolysis activity"/>
    <property type="evidence" value="ECO:0007669"/>
    <property type="project" value="InterPro"/>
</dbReference>
<dbReference type="RefSeq" id="WP_090263344.1">
    <property type="nucleotide sequence ID" value="NZ_AP023321.1"/>
</dbReference>
<dbReference type="AlphaFoldDB" id="A0A7I8D0S7"/>
<feature type="domain" description="ABC transporter" evidence="5">
    <location>
        <begin position="4"/>
        <end position="244"/>
    </location>
</feature>
<gene>
    <name evidence="6" type="ORF">C12CBH8_10270</name>
</gene>
<evidence type="ECO:0000259" key="5">
    <source>
        <dbReference type="PROSITE" id="PS50893"/>
    </source>
</evidence>
<dbReference type="CDD" id="cd03255">
    <property type="entry name" value="ABC_MJ0796_LolCDE_FtsE"/>
    <property type="match status" value="1"/>
</dbReference>
<dbReference type="GO" id="GO:0022857">
    <property type="term" value="F:transmembrane transporter activity"/>
    <property type="evidence" value="ECO:0007669"/>
    <property type="project" value="UniProtKB-ARBA"/>
</dbReference>
<dbReference type="PANTHER" id="PTHR42798">
    <property type="entry name" value="LIPOPROTEIN-RELEASING SYSTEM ATP-BINDING PROTEIN LOLD"/>
    <property type="match status" value="1"/>
</dbReference>
<evidence type="ECO:0000256" key="2">
    <source>
        <dbReference type="ARBA" id="ARBA00022448"/>
    </source>
</evidence>
<evidence type="ECO:0000256" key="4">
    <source>
        <dbReference type="ARBA" id="ARBA00022840"/>
    </source>
</evidence>
<sequence length="255" mass="27968">MAILEVKNLKKVYTTRFGGNHVQALSNVSFSVEDGEYVAIMGESGSGKTTLLNILAALDKPTSGEVLLNGKSIVSLKEKEISAFRRNNLGFVFQDFNLLDTFSLQDNIFLPLVLSGKSYNEMNKRLQPIAHKLGIADILSKYPYEVSGGQKQRAAVARALITEPQLILADEPTGALDSRATDGLLRLFDKINQDGQTILMVTHSIKAASSAKRVLFIKDGEVFHQIYKGAHTSEEMYQKISDTLTMIATGGARNE</sequence>
<dbReference type="KEGG" id="sman:C12CBH8_10270"/>
<dbReference type="InterPro" id="IPR003593">
    <property type="entry name" value="AAA+_ATPase"/>
</dbReference>
<comment type="similarity">
    <text evidence="1">Belongs to the ABC transporter superfamily.</text>
</comment>
<dbReference type="PROSITE" id="PS50893">
    <property type="entry name" value="ABC_TRANSPORTER_2"/>
    <property type="match status" value="1"/>
</dbReference>
<dbReference type="PANTHER" id="PTHR42798:SF7">
    <property type="entry name" value="ALPHA-D-RIBOSE 1-METHYLPHOSPHONATE 5-TRIPHOSPHATE SYNTHASE SUBUNIT PHNL"/>
    <property type="match status" value="1"/>
</dbReference>
<evidence type="ECO:0000256" key="1">
    <source>
        <dbReference type="ARBA" id="ARBA00005417"/>
    </source>
</evidence>
<dbReference type="InterPro" id="IPR017911">
    <property type="entry name" value="MacB-like_ATP-bd"/>
</dbReference>
<dbReference type="SUPFAM" id="SSF52540">
    <property type="entry name" value="P-loop containing nucleoside triphosphate hydrolases"/>
    <property type="match status" value="1"/>
</dbReference>
<dbReference type="Pfam" id="PF00005">
    <property type="entry name" value="ABC_tran"/>
    <property type="match status" value="1"/>
</dbReference>
<keyword evidence="3" id="KW-0547">Nucleotide-binding</keyword>
<dbReference type="FunFam" id="3.40.50.300:FF:000032">
    <property type="entry name" value="Export ABC transporter ATP-binding protein"/>
    <property type="match status" value="1"/>
</dbReference>
<dbReference type="GO" id="GO:0098796">
    <property type="term" value="C:membrane protein complex"/>
    <property type="evidence" value="ECO:0007669"/>
    <property type="project" value="UniProtKB-ARBA"/>
</dbReference>